<dbReference type="AlphaFoldDB" id="C5J5Z1"/>
<dbReference type="Proteomes" id="UP000001491">
    <property type="component" value="Chromosome"/>
</dbReference>
<accession>C5J5Z1</accession>
<evidence type="ECO:0000256" key="1">
    <source>
        <dbReference type="SAM" id="Phobius"/>
    </source>
</evidence>
<dbReference type="eggNOG" id="ENOG5031YYS">
    <property type="taxonomic scope" value="Bacteria"/>
</dbReference>
<keyword evidence="1" id="KW-0472">Membrane</keyword>
<organism evidence="2 3">
    <name type="scientific">Mesomycoplasma conjunctivae (strain ATCC 25834 / NCTC 10147 / HRC/581)</name>
    <name type="common">Mycoplasma conjunctivae</name>
    <dbReference type="NCBI Taxonomy" id="572263"/>
    <lineage>
        <taxon>Bacteria</taxon>
        <taxon>Bacillati</taxon>
        <taxon>Mycoplasmatota</taxon>
        <taxon>Mycoplasmoidales</taxon>
        <taxon>Metamycoplasmataceae</taxon>
        <taxon>Mesomycoplasma</taxon>
    </lineage>
</organism>
<name>C5J5Z1_MESCH</name>
<evidence type="ECO:0000313" key="3">
    <source>
        <dbReference type="Proteomes" id="UP000001491"/>
    </source>
</evidence>
<dbReference type="HOGENOM" id="CLU_187629_0_0_14"/>
<keyword evidence="3" id="KW-1185">Reference proteome</keyword>
<keyword evidence="1" id="KW-1133">Transmembrane helix</keyword>
<dbReference type="EMBL" id="FM864216">
    <property type="protein sequence ID" value="CAT04883.1"/>
    <property type="molecule type" value="Genomic_DNA"/>
</dbReference>
<sequence>MNPNNKLVKLNEQEKYEKGGAGFLAAVPTLVLAAGAIGQLVSVVAGSIRAAFSPVGEIKSKDSSAKWENGAAQNAENSKQSRPPIYYIY</sequence>
<feature type="transmembrane region" description="Helical" evidence="1">
    <location>
        <begin position="20"/>
        <end position="45"/>
    </location>
</feature>
<evidence type="ECO:0000313" key="2">
    <source>
        <dbReference type="EMBL" id="CAT04883.1"/>
    </source>
</evidence>
<reference evidence="3" key="1">
    <citation type="journal article" date="2009" name="BMC Bioinformatics">
        <title>The Mycoplasma conjunctivae genome sequencing, annotation and analysis.</title>
        <authorList>
            <person name="Calderon-Copete S.P."/>
            <person name="Wigger G."/>
            <person name="Wunderlin C."/>
            <person name="Schmidheini T."/>
            <person name="Frey J."/>
            <person name="Quail M.A."/>
            <person name="Falquet L."/>
        </authorList>
    </citation>
    <scope>NUCLEOTIDE SEQUENCE [LARGE SCALE GENOMIC DNA]</scope>
    <source>
        <strain evidence="3">ATCC 25834 / NCTC 10147 / HRC/581</strain>
    </source>
</reference>
<dbReference type="KEGG" id="mco:MCJ_001900"/>
<gene>
    <name evidence="2" type="ordered locus">MCJ_001900</name>
</gene>
<proteinExistence type="predicted"/>
<protein>
    <submittedName>
        <fullName evidence="2">Uncharacterized protein</fullName>
    </submittedName>
</protein>
<keyword evidence="1" id="KW-0812">Transmembrane</keyword>